<evidence type="ECO:0000313" key="1">
    <source>
        <dbReference type="EMBL" id="MBW4769035.1"/>
    </source>
</evidence>
<accession>A0ABS6YBW3</accession>
<comment type="caution">
    <text evidence="1">The sequence shown here is derived from an EMBL/GenBank/DDBJ whole genome shotgun (WGS) entry which is preliminary data.</text>
</comment>
<reference evidence="1 2" key="1">
    <citation type="submission" date="2021-07" db="EMBL/GenBank/DDBJ databases">
        <title>Genomic diversity and antimicrobial resistance of Prevotella spp. isolated from chronic lung disease airways.</title>
        <authorList>
            <person name="Webb K.A."/>
            <person name="Olagoke O.S."/>
            <person name="Baird T."/>
            <person name="Neill J."/>
            <person name="Pham A."/>
            <person name="Wells T.J."/>
            <person name="Ramsay K.A."/>
            <person name="Bell S.C."/>
            <person name="Sarovich D.S."/>
            <person name="Price E.P."/>
        </authorList>
    </citation>
    <scope>NUCLEOTIDE SEQUENCE [LARGE SCALE GENOMIC DNA]</scope>
    <source>
        <strain evidence="1 2">SCHI0011.S.12</strain>
    </source>
</reference>
<keyword evidence="2" id="KW-1185">Reference proteome</keyword>
<evidence type="ECO:0000313" key="2">
    <source>
        <dbReference type="Proteomes" id="UP000788426"/>
    </source>
</evidence>
<proteinExistence type="predicted"/>
<sequence length="74" mass="8599">MPKSIAVEPKSTAFEGSEMWLKHSENALFLFCFCHFPQKEEWAEMAKGIDNEVDSEINKENVRALLSLIIDYKY</sequence>
<organism evidence="1 2">
    <name type="scientific">Hoylesella nanceiensis</name>
    <dbReference type="NCBI Taxonomy" id="425941"/>
    <lineage>
        <taxon>Bacteria</taxon>
        <taxon>Pseudomonadati</taxon>
        <taxon>Bacteroidota</taxon>
        <taxon>Bacteroidia</taxon>
        <taxon>Bacteroidales</taxon>
        <taxon>Prevotellaceae</taxon>
        <taxon>Hoylesella</taxon>
    </lineage>
</organism>
<gene>
    <name evidence="1" type="ORF">KZO38_04585</name>
</gene>
<name>A0ABS6YBW3_9BACT</name>
<dbReference type="Proteomes" id="UP000788426">
    <property type="component" value="Unassembled WGS sequence"/>
</dbReference>
<protein>
    <submittedName>
        <fullName evidence="1">Uncharacterized protein</fullName>
    </submittedName>
</protein>
<dbReference type="EMBL" id="JAHXCT010000003">
    <property type="protein sequence ID" value="MBW4769035.1"/>
    <property type="molecule type" value="Genomic_DNA"/>
</dbReference>
<dbReference type="RefSeq" id="WP_219480463.1">
    <property type="nucleotide sequence ID" value="NZ_JAHXCT010000003.1"/>
</dbReference>